<dbReference type="InterPro" id="IPR039743">
    <property type="entry name" value="6GAL/EXGAL"/>
</dbReference>
<name>A0A4R0GYJ8_9ACTN</name>
<comment type="caution">
    <text evidence="2">The sequence shown here is derived from an EMBL/GenBank/DDBJ whole genome shotgun (WGS) entry which is preliminary data.</text>
</comment>
<dbReference type="SUPFAM" id="SSF50370">
    <property type="entry name" value="Ricin B-like lectins"/>
    <property type="match status" value="1"/>
</dbReference>
<keyword evidence="3" id="KW-1185">Reference proteome</keyword>
<dbReference type="InterPro" id="IPR017853">
    <property type="entry name" value="GH"/>
</dbReference>
<evidence type="ECO:0000313" key="2">
    <source>
        <dbReference type="EMBL" id="TCC00549.1"/>
    </source>
</evidence>
<feature type="domain" description="Ricin B lectin" evidence="1">
    <location>
        <begin position="570"/>
        <end position="702"/>
    </location>
</feature>
<dbReference type="EMBL" id="SJJR01000001">
    <property type="protein sequence ID" value="TCC00549.1"/>
    <property type="molecule type" value="Genomic_DNA"/>
</dbReference>
<dbReference type="PANTHER" id="PTHR42767">
    <property type="entry name" value="ENDO-BETA-1,6-GALACTANASE"/>
    <property type="match status" value="1"/>
</dbReference>
<gene>
    <name evidence="2" type="ORF">E0H26_02380</name>
</gene>
<dbReference type="OrthoDB" id="9806701at2"/>
<dbReference type="CDD" id="cd00161">
    <property type="entry name" value="beta-trefoil_Ricin-like"/>
    <property type="match status" value="1"/>
</dbReference>
<sequence length="708" mass="76005">MFTQTLAARFGCRRPSPHRDPGLQGRRRPSIVHGHRSRRLAGTLGAVLIATAAAAGTVATDSAPAEAATVVTVRPDPSYQGAEFEGWGTSLVWFANATGGYPDEIRERLAELLFGATGLNLNIARYNIGGGNAPDVPDYLRPGGAVPGWWRAPAGTTRADRDWWNPDNPAHWNWDADPAQRWWIDRIKDDVTRWETFSNSPPWFQTVSGYVSGGFDASTEQIRADTVDDFATYLVRATRHLEQAHGITVDSIDPLNEPNTNYWSTRLGADGNPVGGRQEGAHAGPARQQQVLRAVAQRLRAEGSRTALAAMDETNPGTFATNWNAYADDVRDQIDRLNVHTYGTGQRTVVRDIAKAADKPLWMSEVEGSWSTGQSFTSMLPGLGIAQHIVDDLRELEPTAWVLWQPVEDYDNMKPGGEFPQGGNWGSIQVSFACTRTDTLRSCPIYTNTKFHTLRNFTHHIRPGDRLVRVGDSNSVAAVSADGRATVVHVNSTAAARTVRLDLSAFGAVAPDATVTPVVTSASGALTRGVTVGVDGRIAQLEVPAQSVTTFLLTGVSGVDPAAAPIQDQRTYRLRGVQSGRSLTPSGSAVVIRTDSAGDVSQRWRLTRLDPGYGNRARYVVSTAVGGQHLAVVNQGATLVPASATPSPAAQWILSSTGDGTHTLVNVATGRLLDVAGQATHDGAGVSTWQPNSGANQRWQVVDVTATP</sequence>
<dbReference type="PROSITE" id="PS50231">
    <property type="entry name" value="RICIN_B_LECTIN"/>
    <property type="match status" value="1"/>
</dbReference>
<dbReference type="InterPro" id="IPR039514">
    <property type="entry name" value="6GAL-like"/>
</dbReference>
<dbReference type="InterPro" id="IPR000772">
    <property type="entry name" value="Ricin_B_lectin"/>
</dbReference>
<dbReference type="GO" id="GO:0030246">
    <property type="term" value="F:carbohydrate binding"/>
    <property type="evidence" value="ECO:0007669"/>
    <property type="project" value="UniProtKB-KW"/>
</dbReference>
<dbReference type="InterPro" id="IPR035992">
    <property type="entry name" value="Ricin_B-like_lectins"/>
</dbReference>
<dbReference type="Proteomes" id="UP000292274">
    <property type="component" value="Unassembled WGS sequence"/>
</dbReference>
<dbReference type="GO" id="GO:0004553">
    <property type="term" value="F:hydrolase activity, hydrolyzing O-glycosyl compounds"/>
    <property type="evidence" value="ECO:0007669"/>
    <property type="project" value="InterPro"/>
</dbReference>
<proteinExistence type="predicted"/>
<protein>
    <submittedName>
        <fullName evidence="2">Ricin-type beta-trefoil lectin domain protein</fullName>
    </submittedName>
</protein>
<dbReference type="SMART" id="SM00458">
    <property type="entry name" value="RICIN"/>
    <property type="match status" value="1"/>
</dbReference>
<dbReference type="SUPFAM" id="SSF51011">
    <property type="entry name" value="Glycosyl hydrolase domain"/>
    <property type="match status" value="1"/>
</dbReference>
<keyword evidence="2" id="KW-0430">Lectin</keyword>
<accession>A0A4R0GYJ8</accession>
<dbReference type="Gene3D" id="3.20.20.80">
    <property type="entry name" value="Glycosidases"/>
    <property type="match status" value="1"/>
</dbReference>
<dbReference type="SUPFAM" id="SSF51445">
    <property type="entry name" value="(Trans)glycosidases"/>
    <property type="match status" value="1"/>
</dbReference>
<dbReference type="PANTHER" id="PTHR42767:SF1">
    <property type="entry name" value="ENDO-BETA-1,6-GALACTANASE-LIKE DOMAIN-CONTAINING PROTEIN"/>
    <property type="match status" value="1"/>
</dbReference>
<dbReference type="InterPro" id="IPR013780">
    <property type="entry name" value="Glyco_hydro_b"/>
</dbReference>
<reference evidence="2 3" key="1">
    <citation type="submission" date="2019-02" db="EMBL/GenBank/DDBJ databases">
        <title>Jishengella sp. nov., isolated from a root of Zingiber montanum.</title>
        <authorList>
            <person name="Kuncharoen N."/>
            <person name="Kudo T."/>
            <person name="Masahiro Y."/>
            <person name="Ohkuma M."/>
            <person name="Tanasupawat S."/>
        </authorList>
    </citation>
    <scope>NUCLEOTIDE SEQUENCE [LARGE SCALE GENOMIC DNA]</scope>
    <source>
        <strain evidence="2 3">PLAI 1-1</strain>
    </source>
</reference>
<evidence type="ECO:0000313" key="3">
    <source>
        <dbReference type="Proteomes" id="UP000292274"/>
    </source>
</evidence>
<dbReference type="Pfam" id="PF14200">
    <property type="entry name" value="RicinB_lectin_2"/>
    <property type="match status" value="1"/>
</dbReference>
<dbReference type="Gene3D" id="2.60.40.1180">
    <property type="entry name" value="Golgi alpha-mannosidase II"/>
    <property type="match status" value="1"/>
</dbReference>
<dbReference type="AlphaFoldDB" id="A0A4R0GYJ8"/>
<dbReference type="Gene3D" id="2.80.10.50">
    <property type="match status" value="1"/>
</dbReference>
<organism evidence="2 3">
    <name type="scientific">Micromonospora zingiberis</name>
    <dbReference type="NCBI Taxonomy" id="2053011"/>
    <lineage>
        <taxon>Bacteria</taxon>
        <taxon>Bacillati</taxon>
        <taxon>Actinomycetota</taxon>
        <taxon>Actinomycetes</taxon>
        <taxon>Micromonosporales</taxon>
        <taxon>Micromonosporaceae</taxon>
        <taxon>Micromonospora</taxon>
    </lineage>
</organism>
<dbReference type="Pfam" id="PF14587">
    <property type="entry name" value="Glyco_hydr_30_2"/>
    <property type="match status" value="1"/>
</dbReference>
<evidence type="ECO:0000259" key="1">
    <source>
        <dbReference type="SMART" id="SM00458"/>
    </source>
</evidence>